<proteinExistence type="predicted"/>
<dbReference type="Pfam" id="PF13628">
    <property type="entry name" value="DUF4142"/>
    <property type="match status" value="1"/>
</dbReference>
<reference evidence="2 3" key="1">
    <citation type="submission" date="2019-04" db="EMBL/GenBank/DDBJ databases">
        <authorList>
            <person name="Li Y."/>
            <person name="Wang J."/>
        </authorList>
    </citation>
    <scope>NUCLEOTIDE SEQUENCE [LARGE SCALE GENOMIC DNA]</scope>
    <source>
        <strain evidence="2 3">DSM 14668</strain>
    </source>
</reference>
<name>A0A4U1IT50_9BACT</name>
<feature type="domain" description="DUF4142" evidence="1">
    <location>
        <begin position="120"/>
        <end position="254"/>
    </location>
</feature>
<organism evidence="2 3">
    <name type="scientific">Polyangium fumosum</name>
    <dbReference type="NCBI Taxonomy" id="889272"/>
    <lineage>
        <taxon>Bacteria</taxon>
        <taxon>Pseudomonadati</taxon>
        <taxon>Myxococcota</taxon>
        <taxon>Polyangia</taxon>
        <taxon>Polyangiales</taxon>
        <taxon>Polyangiaceae</taxon>
        <taxon>Polyangium</taxon>
    </lineage>
</organism>
<protein>
    <submittedName>
        <fullName evidence="2">DUF4142 domain-containing protein</fullName>
    </submittedName>
</protein>
<dbReference type="Gene3D" id="1.20.1260.10">
    <property type="match status" value="1"/>
</dbReference>
<comment type="caution">
    <text evidence="2">The sequence shown here is derived from an EMBL/GenBank/DDBJ whole genome shotgun (WGS) entry which is preliminary data.</text>
</comment>
<keyword evidence="3" id="KW-1185">Reference proteome</keyword>
<dbReference type="InterPro" id="IPR012347">
    <property type="entry name" value="Ferritin-like"/>
</dbReference>
<dbReference type="OrthoDB" id="118677at2"/>
<gene>
    <name evidence="2" type="ORF">E8A74_44405</name>
</gene>
<dbReference type="EMBL" id="SSMQ01000082">
    <property type="protein sequence ID" value="TKC97155.1"/>
    <property type="molecule type" value="Genomic_DNA"/>
</dbReference>
<dbReference type="PANTHER" id="PTHR38593:SF1">
    <property type="entry name" value="BLR2558 PROTEIN"/>
    <property type="match status" value="1"/>
</dbReference>
<sequence length="261" mass="27987">MHVSKGSASPIAETAVNAAAVATPTRFFMTILRSAVPIAGLMPGTLRGWVPQAFRTRTGRRRFQPGQPNGLSPKGGREGDVIMKKGFVAAALVAMGMSSVPARAETPDEEATAELAVVHDDAKFVGEAAKSNLWSVRSARLAVLLARNAKVEALALQEIAEHVQVTEGIEALAGKLGVPMPTQFDPVIGGLFRRLASLRGNRFDRVYLHTVIEAHRFDVEILSQALASQDADVKAFAEKNLPVLRGHLEAAQEILRTLPSE</sequence>
<dbReference type="PANTHER" id="PTHR38593">
    <property type="entry name" value="BLR2558 PROTEIN"/>
    <property type="match status" value="1"/>
</dbReference>
<evidence type="ECO:0000313" key="3">
    <source>
        <dbReference type="Proteomes" id="UP000309215"/>
    </source>
</evidence>
<dbReference type="AlphaFoldDB" id="A0A4U1IT50"/>
<evidence type="ECO:0000313" key="2">
    <source>
        <dbReference type="EMBL" id="TKC97155.1"/>
    </source>
</evidence>
<dbReference type="InterPro" id="IPR025419">
    <property type="entry name" value="DUF4142"/>
</dbReference>
<accession>A0A4U1IT50</accession>
<dbReference type="Proteomes" id="UP000309215">
    <property type="component" value="Unassembled WGS sequence"/>
</dbReference>
<evidence type="ECO:0000259" key="1">
    <source>
        <dbReference type="Pfam" id="PF13628"/>
    </source>
</evidence>